<feature type="signal peptide" evidence="1">
    <location>
        <begin position="1"/>
        <end position="19"/>
    </location>
</feature>
<organism evidence="2 3">
    <name type="scientific">Paracoccus aminovorans</name>
    <dbReference type="NCBI Taxonomy" id="34004"/>
    <lineage>
        <taxon>Bacteria</taxon>
        <taxon>Pseudomonadati</taxon>
        <taxon>Pseudomonadota</taxon>
        <taxon>Alphaproteobacteria</taxon>
        <taxon>Rhodobacterales</taxon>
        <taxon>Paracoccaceae</taxon>
        <taxon>Paracoccus</taxon>
    </lineage>
</organism>
<keyword evidence="1" id="KW-0732">Signal</keyword>
<reference evidence="2 3" key="1">
    <citation type="submission" date="2016-10" db="EMBL/GenBank/DDBJ databases">
        <authorList>
            <person name="de Groot N.N."/>
        </authorList>
    </citation>
    <scope>NUCLEOTIDE SEQUENCE [LARGE SCALE GENOMIC DNA]</scope>
    <source>
        <strain evidence="2 3">DSM 8537</strain>
    </source>
</reference>
<evidence type="ECO:0000313" key="2">
    <source>
        <dbReference type="EMBL" id="SFH28032.1"/>
    </source>
</evidence>
<sequence length="90" mass="9580">MKRLLLLAPLCTLAACVEAEPPAPLPQSDGCQAAALHGLVGQPRAVLDRMKLPAAARVIGPRDAVTTDFRPDRMNFEIGENGLIAKIACY</sequence>
<dbReference type="PROSITE" id="PS51257">
    <property type="entry name" value="PROKAR_LIPOPROTEIN"/>
    <property type="match status" value="1"/>
</dbReference>
<protein>
    <submittedName>
        <fullName evidence="2">Peptidase inhibitor I78 family protein</fullName>
    </submittedName>
</protein>
<gene>
    <name evidence="2" type="ORF">SAMN04488021_105104</name>
</gene>
<proteinExistence type="predicted"/>
<dbReference type="RefSeq" id="WP_074966488.1">
    <property type="nucleotide sequence ID" value="NZ_CBCRYP010000031.1"/>
</dbReference>
<dbReference type="Gene3D" id="3.30.10.10">
    <property type="entry name" value="Trypsin Inhibitor V, subunit A"/>
    <property type="match status" value="1"/>
</dbReference>
<dbReference type="OrthoDB" id="8724542at2"/>
<accession>A0A1I2YQU1</accession>
<dbReference type="STRING" id="34004.SAMN04488021_105104"/>
<dbReference type="AlphaFoldDB" id="A0A1I2YQU1"/>
<dbReference type="EMBL" id="FOPU01000005">
    <property type="protein sequence ID" value="SFH28032.1"/>
    <property type="molecule type" value="Genomic_DNA"/>
</dbReference>
<dbReference type="InterPro" id="IPR021719">
    <property type="entry name" value="Prot_inh_I78"/>
</dbReference>
<name>A0A1I2YQU1_9RHOB</name>
<dbReference type="Pfam" id="PF11720">
    <property type="entry name" value="Inhibitor_I78"/>
    <property type="match status" value="1"/>
</dbReference>
<evidence type="ECO:0000256" key="1">
    <source>
        <dbReference type="SAM" id="SignalP"/>
    </source>
</evidence>
<evidence type="ECO:0000313" key="3">
    <source>
        <dbReference type="Proteomes" id="UP000183635"/>
    </source>
</evidence>
<keyword evidence="3" id="KW-1185">Reference proteome</keyword>
<dbReference type="Proteomes" id="UP000183635">
    <property type="component" value="Unassembled WGS sequence"/>
</dbReference>
<feature type="chain" id="PRO_5010329448" evidence="1">
    <location>
        <begin position="20"/>
        <end position="90"/>
    </location>
</feature>